<reference evidence="3 4" key="1">
    <citation type="journal article" date="2006" name="Science">
        <title>The genome of black cottonwood, Populus trichocarpa (Torr. &amp; Gray).</title>
        <authorList>
            <person name="Tuskan G.A."/>
            <person name="Difazio S."/>
            <person name="Jansson S."/>
            <person name="Bohlmann J."/>
            <person name="Grigoriev I."/>
            <person name="Hellsten U."/>
            <person name="Putnam N."/>
            <person name="Ralph S."/>
            <person name="Rombauts S."/>
            <person name="Salamov A."/>
            <person name="Schein J."/>
            <person name="Sterck L."/>
            <person name="Aerts A."/>
            <person name="Bhalerao R.R."/>
            <person name="Bhalerao R.P."/>
            <person name="Blaudez D."/>
            <person name="Boerjan W."/>
            <person name="Brun A."/>
            <person name="Brunner A."/>
            <person name="Busov V."/>
            <person name="Campbell M."/>
            <person name="Carlson J."/>
            <person name="Chalot M."/>
            <person name="Chapman J."/>
            <person name="Chen G.L."/>
            <person name="Cooper D."/>
            <person name="Coutinho P.M."/>
            <person name="Couturier J."/>
            <person name="Covert S."/>
            <person name="Cronk Q."/>
            <person name="Cunningham R."/>
            <person name="Davis J."/>
            <person name="Degroeve S."/>
            <person name="Dejardin A."/>
            <person name="Depamphilis C."/>
            <person name="Detter J."/>
            <person name="Dirks B."/>
            <person name="Dubchak I."/>
            <person name="Duplessis S."/>
            <person name="Ehlting J."/>
            <person name="Ellis B."/>
            <person name="Gendler K."/>
            <person name="Goodstein D."/>
            <person name="Gribskov M."/>
            <person name="Grimwood J."/>
            <person name="Groover A."/>
            <person name="Gunter L."/>
            <person name="Hamberger B."/>
            <person name="Heinze B."/>
            <person name="Helariutta Y."/>
            <person name="Henrissat B."/>
            <person name="Holligan D."/>
            <person name="Holt R."/>
            <person name="Huang W."/>
            <person name="Islam-Faridi N."/>
            <person name="Jones S."/>
            <person name="Jones-Rhoades M."/>
            <person name="Jorgensen R."/>
            <person name="Joshi C."/>
            <person name="Kangasjarvi J."/>
            <person name="Karlsson J."/>
            <person name="Kelleher C."/>
            <person name="Kirkpatrick R."/>
            <person name="Kirst M."/>
            <person name="Kohler A."/>
            <person name="Kalluri U."/>
            <person name="Larimer F."/>
            <person name="Leebens-Mack J."/>
            <person name="Leple J.C."/>
            <person name="Locascio P."/>
            <person name="Lou Y."/>
            <person name="Lucas S."/>
            <person name="Martin F."/>
            <person name="Montanini B."/>
            <person name="Napoli C."/>
            <person name="Nelson D.R."/>
            <person name="Nelson C."/>
            <person name="Nieminen K."/>
            <person name="Nilsson O."/>
            <person name="Pereda V."/>
            <person name="Peter G."/>
            <person name="Philippe R."/>
            <person name="Pilate G."/>
            <person name="Poliakov A."/>
            <person name="Razumovskaya J."/>
            <person name="Richardson P."/>
            <person name="Rinaldi C."/>
            <person name="Ritland K."/>
            <person name="Rouze P."/>
            <person name="Ryaboy D."/>
            <person name="Schmutz J."/>
            <person name="Schrader J."/>
            <person name="Segerman B."/>
            <person name="Shin H."/>
            <person name="Siddiqui A."/>
            <person name="Sterky F."/>
            <person name="Terry A."/>
            <person name="Tsai C.J."/>
            <person name="Uberbacher E."/>
            <person name="Unneberg P."/>
            <person name="Vahala J."/>
            <person name="Wall K."/>
            <person name="Wessler S."/>
            <person name="Yang G."/>
            <person name="Yin T."/>
            <person name="Douglas C."/>
            <person name="Marra M."/>
            <person name="Sandberg G."/>
            <person name="Van de Peer Y."/>
            <person name="Rokhsar D."/>
        </authorList>
    </citation>
    <scope>NUCLEOTIDE SEQUENCE [LARGE SCALE GENOMIC DNA]</scope>
    <source>
        <strain evidence="4">cv. Nisqually</strain>
    </source>
</reference>
<dbReference type="InParanoid" id="A0A2K2BRY1"/>
<evidence type="ECO:0000256" key="2">
    <source>
        <dbReference type="SAM" id="MobiDB-lite"/>
    </source>
</evidence>
<keyword evidence="1" id="KW-0175">Coiled coil</keyword>
<sequence>MAIEPAFFDPFINNDGYFPSFLQQNDSEDEILRALLDAQFAEELQFQEALKASLISCQMPSNVPSSTPSKTNMEAISGHKIEPPPRVLEKGEPSLCSCDMCLERKEKYQIIKNESSGLIFCLGCSKTLELLEKEWCSQELSMDTSSRNDTGKSLTVDASNGNPTPKTEAESVCPGAVKVISLNSAPDEGELGFNESKHVKMAETIAAKQQGPQNPNPKAWGHTDMDQNQAITSNADSEMAVDRGKGGFRTCPRYFKSTAARSLDRSCVGQISNTRGGNPMLKCEMRSHQEMAVNQIRKTTEDSHQFIWMNNKVAEEQRHLKLLEESNVIMRERLENAMREIDVLRQKIKLQHEQNKEEMDFQEQFFKDQIKIILEKRDKESPDEEEHENVHESNESPRNTEDDKYGVQETAMSRARSRFMSRVNKKKEKEVAEKGKLAEERGGQDEGKEEEEVSLGNLYVKLMENSLETEDPSNVYDSVMEQKRRLRSMRAERQRLQAALRLKF</sequence>
<dbReference type="AlphaFoldDB" id="A0A2K2BRY1"/>
<feature type="compositionally biased region" description="Basic and acidic residues" evidence="2">
    <location>
        <begin position="427"/>
        <end position="446"/>
    </location>
</feature>
<dbReference type="PANTHER" id="PTHR46602">
    <property type="entry name" value="PROTEIN SUPPRESSOR OF GENE SILENCING 3"/>
    <property type="match status" value="1"/>
</dbReference>
<dbReference type="InterPro" id="IPR044287">
    <property type="entry name" value="SGS3"/>
</dbReference>
<evidence type="ECO:0000256" key="1">
    <source>
        <dbReference type="SAM" id="Coils"/>
    </source>
</evidence>
<dbReference type="GO" id="GO:0051607">
    <property type="term" value="P:defense response to virus"/>
    <property type="evidence" value="ECO:0007669"/>
    <property type="project" value="InterPro"/>
</dbReference>
<dbReference type="PANTHER" id="PTHR46602:SF10">
    <property type="entry name" value="RING-TYPE DOMAIN-CONTAINING PROTEIN"/>
    <property type="match status" value="1"/>
</dbReference>
<gene>
    <name evidence="3" type="ORF">POPTR_001G037000</name>
</gene>
<dbReference type="Proteomes" id="UP000006729">
    <property type="component" value="Chromosome 1"/>
</dbReference>
<dbReference type="GO" id="GO:0031047">
    <property type="term" value="P:regulatory ncRNA-mediated gene silencing"/>
    <property type="evidence" value="ECO:0007669"/>
    <property type="project" value="InterPro"/>
</dbReference>
<evidence type="ECO:0000313" key="4">
    <source>
        <dbReference type="Proteomes" id="UP000006729"/>
    </source>
</evidence>
<dbReference type="EMBL" id="CM009290">
    <property type="protein sequence ID" value="PNT52536.1"/>
    <property type="molecule type" value="Genomic_DNA"/>
</dbReference>
<protein>
    <submittedName>
        <fullName evidence="3">Uncharacterized protein</fullName>
    </submittedName>
</protein>
<evidence type="ECO:0000313" key="3">
    <source>
        <dbReference type="EMBL" id="PNT52536.1"/>
    </source>
</evidence>
<keyword evidence="4" id="KW-1185">Reference proteome</keyword>
<dbReference type="Gramene" id="Potri.001G037000.1.v4.1">
    <property type="protein sequence ID" value="Potri.001G037000.1.v4.1"/>
    <property type="gene ID" value="Potri.001G037000.v4.1"/>
</dbReference>
<feature type="compositionally biased region" description="Polar residues" evidence="2">
    <location>
        <begin position="140"/>
        <end position="165"/>
    </location>
</feature>
<feature type="coiled-coil region" evidence="1">
    <location>
        <begin position="320"/>
        <end position="354"/>
    </location>
</feature>
<organism evidence="3 4">
    <name type="scientific">Populus trichocarpa</name>
    <name type="common">Western balsam poplar</name>
    <name type="synonym">Populus balsamifera subsp. trichocarpa</name>
    <dbReference type="NCBI Taxonomy" id="3694"/>
    <lineage>
        <taxon>Eukaryota</taxon>
        <taxon>Viridiplantae</taxon>
        <taxon>Streptophyta</taxon>
        <taxon>Embryophyta</taxon>
        <taxon>Tracheophyta</taxon>
        <taxon>Spermatophyta</taxon>
        <taxon>Magnoliopsida</taxon>
        <taxon>eudicotyledons</taxon>
        <taxon>Gunneridae</taxon>
        <taxon>Pentapetalae</taxon>
        <taxon>rosids</taxon>
        <taxon>fabids</taxon>
        <taxon>Malpighiales</taxon>
        <taxon>Salicaceae</taxon>
        <taxon>Saliceae</taxon>
        <taxon>Populus</taxon>
    </lineage>
</organism>
<dbReference type="OrthoDB" id="852102at2759"/>
<feature type="compositionally biased region" description="Basic residues" evidence="2">
    <location>
        <begin position="415"/>
        <end position="426"/>
    </location>
</feature>
<name>A0A2K2BRY1_POPTR</name>
<dbReference type="ExpressionAtlas" id="A0A2K2BRY1">
    <property type="expression patterns" value="baseline and differential"/>
</dbReference>
<accession>A0A2K2BRY1</accession>
<feature type="region of interest" description="Disordered" evidence="2">
    <location>
        <begin position="378"/>
        <end position="452"/>
    </location>
</feature>
<feature type="region of interest" description="Disordered" evidence="2">
    <location>
        <begin position="140"/>
        <end position="172"/>
    </location>
</feature>
<feature type="compositionally biased region" description="Basic and acidic residues" evidence="2">
    <location>
        <begin position="388"/>
        <end position="406"/>
    </location>
</feature>
<proteinExistence type="predicted"/>
<dbReference type="STRING" id="3694.A0A2K2BRY1"/>